<accession>A0A7R9MTZ9</accession>
<dbReference type="GO" id="GO:0007018">
    <property type="term" value="P:microtubule-based movement"/>
    <property type="evidence" value="ECO:0007669"/>
    <property type="project" value="InterPro"/>
</dbReference>
<comment type="subcellular location">
    <subcellularLocation>
        <location evidence="1">Cytoplasm</location>
        <location evidence="1">Cytoskeleton</location>
    </subcellularLocation>
</comment>
<dbReference type="GO" id="GO:0008017">
    <property type="term" value="F:microtubule binding"/>
    <property type="evidence" value="ECO:0007669"/>
    <property type="project" value="InterPro"/>
</dbReference>
<dbReference type="Proteomes" id="UP000728032">
    <property type="component" value="Unassembled WGS sequence"/>
</dbReference>
<dbReference type="EMBL" id="OC967537">
    <property type="protein sequence ID" value="CAD7666197.1"/>
    <property type="molecule type" value="Genomic_DNA"/>
</dbReference>
<organism evidence="7">
    <name type="scientific">Oppiella nova</name>
    <dbReference type="NCBI Taxonomy" id="334625"/>
    <lineage>
        <taxon>Eukaryota</taxon>
        <taxon>Metazoa</taxon>
        <taxon>Ecdysozoa</taxon>
        <taxon>Arthropoda</taxon>
        <taxon>Chelicerata</taxon>
        <taxon>Arachnida</taxon>
        <taxon>Acari</taxon>
        <taxon>Acariformes</taxon>
        <taxon>Sarcoptiformes</taxon>
        <taxon>Oribatida</taxon>
        <taxon>Brachypylina</taxon>
        <taxon>Oppioidea</taxon>
        <taxon>Oppiidae</taxon>
        <taxon>Oppiella</taxon>
    </lineage>
</organism>
<dbReference type="EMBL" id="CAJPVJ010052712">
    <property type="protein sequence ID" value="CAG2183302.1"/>
    <property type="molecule type" value="Genomic_DNA"/>
</dbReference>
<feature type="non-terminal residue" evidence="7">
    <location>
        <position position="1"/>
    </location>
</feature>
<feature type="domain" description="Kinesin motor" evidence="6">
    <location>
        <begin position="1"/>
        <end position="116"/>
    </location>
</feature>
<evidence type="ECO:0000256" key="2">
    <source>
        <dbReference type="ARBA" id="ARBA00022741"/>
    </source>
</evidence>
<protein>
    <recommendedName>
        <fullName evidence="6">Kinesin motor domain-containing protein</fullName>
    </recommendedName>
</protein>
<comment type="caution">
    <text evidence="5">Lacks conserved residue(s) required for the propagation of feature annotation.</text>
</comment>
<evidence type="ECO:0000256" key="4">
    <source>
        <dbReference type="ARBA" id="ARBA00023212"/>
    </source>
</evidence>
<dbReference type="InterPro" id="IPR027640">
    <property type="entry name" value="Kinesin-like_fam"/>
</dbReference>
<name>A0A7R9MTZ9_9ACAR</name>
<keyword evidence="4" id="KW-0963">Cytoplasm</keyword>
<keyword evidence="4" id="KW-0206">Cytoskeleton</keyword>
<dbReference type="GO" id="GO:0003777">
    <property type="term" value="F:microtubule motor activity"/>
    <property type="evidence" value="ECO:0007669"/>
    <property type="project" value="InterPro"/>
</dbReference>
<dbReference type="Gene3D" id="3.40.850.10">
    <property type="entry name" value="Kinesin motor domain"/>
    <property type="match status" value="1"/>
</dbReference>
<evidence type="ECO:0000313" key="7">
    <source>
        <dbReference type="EMBL" id="CAD7666197.1"/>
    </source>
</evidence>
<dbReference type="GO" id="GO:0015630">
    <property type="term" value="C:microtubule cytoskeleton"/>
    <property type="evidence" value="ECO:0007669"/>
    <property type="project" value="UniProtKB-ARBA"/>
</dbReference>
<keyword evidence="2" id="KW-0547">Nucleotide-binding</keyword>
<proteinExistence type="inferred from homology"/>
<evidence type="ECO:0000256" key="1">
    <source>
        <dbReference type="ARBA" id="ARBA00004245"/>
    </source>
</evidence>
<dbReference type="InterPro" id="IPR019821">
    <property type="entry name" value="Kinesin_motor_CS"/>
</dbReference>
<sequence>MIIGTDSKSSSLRVGKFNLVDLAGSERQSKTGTTGDRLKEAAKINLSLTSLSLVIAALTDSKATHIPYRNSKLTRILSDSLGGNSKTLLIACIGPAKVNIEESVSTLRFASTTKHIKNKAVINEDAKDALLRRFQQQIDELRHQLELEAE</sequence>
<evidence type="ECO:0000313" key="8">
    <source>
        <dbReference type="Proteomes" id="UP000728032"/>
    </source>
</evidence>
<dbReference type="OrthoDB" id="3176171at2759"/>
<comment type="similarity">
    <text evidence="5">Belongs to the TRAFAC class myosin-kinesin ATPase superfamily. Kinesin family.</text>
</comment>
<dbReference type="InterPro" id="IPR001752">
    <property type="entry name" value="Kinesin_motor_dom"/>
</dbReference>
<dbReference type="SMART" id="SM00129">
    <property type="entry name" value="KISc"/>
    <property type="match status" value="1"/>
</dbReference>
<dbReference type="Pfam" id="PF00225">
    <property type="entry name" value="Kinesin"/>
    <property type="match status" value="1"/>
</dbReference>
<dbReference type="AlphaFoldDB" id="A0A7R9MTZ9"/>
<dbReference type="PRINTS" id="PR00380">
    <property type="entry name" value="KINESINHEAVY"/>
</dbReference>
<dbReference type="InterPro" id="IPR036961">
    <property type="entry name" value="Kinesin_motor_dom_sf"/>
</dbReference>
<dbReference type="SUPFAM" id="SSF52540">
    <property type="entry name" value="P-loop containing nucleoside triphosphate hydrolases"/>
    <property type="match status" value="1"/>
</dbReference>
<gene>
    <name evidence="7" type="ORF">ONB1V03_LOCUS22723</name>
</gene>
<evidence type="ECO:0000256" key="5">
    <source>
        <dbReference type="PROSITE-ProRule" id="PRU00283"/>
    </source>
</evidence>
<reference evidence="7" key="1">
    <citation type="submission" date="2020-11" db="EMBL/GenBank/DDBJ databases">
        <authorList>
            <person name="Tran Van P."/>
        </authorList>
    </citation>
    <scope>NUCLEOTIDE SEQUENCE</scope>
</reference>
<dbReference type="InterPro" id="IPR027417">
    <property type="entry name" value="P-loop_NTPase"/>
</dbReference>
<keyword evidence="3" id="KW-0067">ATP-binding</keyword>
<dbReference type="PROSITE" id="PS50067">
    <property type="entry name" value="KINESIN_MOTOR_2"/>
    <property type="match status" value="1"/>
</dbReference>
<evidence type="ECO:0000259" key="6">
    <source>
        <dbReference type="PROSITE" id="PS50067"/>
    </source>
</evidence>
<dbReference type="PANTHER" id="PTHR47969">
    <property type="entry name" value="CHROMOSOME-ASSOCIATED KINESIN KIF4A-RELATED"/>
    <property type="match status" value="1"/>
</dbReference>
<dbReference type="PROSITE" id="PS00411">
    <property type="entry name" value="KINESIN_MOTOR_1"/>
    <property type="match status" value="1"/>
</dbReference>
<keyword evidence="8" id="KW-1185">Reference proteome</keyword>
<evidence type="ECO:0000256" key="3">
    <source>
        <dbReference type="ARBA" id="ARBA00022840"/>
    </source>
</evidence>
<dbReference type="GO" id="GO:0005524">
    <property type="term" value="F:ATP binding"/>
    <property type="evidence" value="ECO:0007669"/>
    <property type="project" value="UniProtKB-KW"/>
</dbReference>